<organism evidence="1 2">
    <name type="scientific">Mytilus coruscus</name>
    <name type="common">Sea mussel</name>
    <dbReference type="NCBI Taxonomy" id="42192"/>
    <lineage>
        <taxon>Eukaryota</taxon>
        <taxon>Metazoa</taxon>
        <taxon>Spiralia</taxon>
        <taxon>Lophotrochozoa</taxon>
        <taxon>Mollusca</taxon>
        <taxon>Bivalvia</taxon>
        <taxon>Autobranchia</taxon>
        <taxon>Pteriomorphia</taxon>
        <taxon>Mytilida</taxon>
        <taxon>Mytiloidea</taxon>
        <taxon>Mytilidae</taxon>
        <taxon>Mytilinae</taxon>
        <taxon>Mytilus</taxon>
    </lineage>
</organism>
<proteinExistence type="predicted"/>
<dbReference type="AlphaFoldDB" id="A0A6J8B9Q8"/>
<evidence type="ECO:0000313" key="1">
    <source>
        <dbReference type="EMBL" id="CAC5380211.1"/>
    </source>
</evidence>
<dbReference type="Proteomes" id="UP000507470">
    <property type="component" value="Unassembled WGS sequence"/>
</dbReference>
<gene>
    <name evidence="1" type="ORF">MCOR_16187</name>
</gene>
<name>A0A6J8B9Q8_MYTCO</name>
<accession>A0A6J8B9Q8</accession>
<reference evidence="1 2" key="1">
    <citation type="submission" date="2020-06" db="EMBL/GenBank/DDBJ databases">
        <authorList>
            <person name="Li R."/>
            <person name="Bekaert M."/>
        </authorList>
    </citation>
    <scope>NUCLEOTIDE SEQUENCE [LARGE SCALE GENOMIC DNA]</scope>
    <source>
        <strain evidence="2">wild</strain>
    </source>
</reference>
<dbReference type="EMBL" id="CACVKT020002846">
    <property type="protein sequence ID" value="CAC5380211.1"/>
    <property type="molecule type" value="Genomic_DNA"/>
</dbReference>
<sequence length="150" mass="17234">MPDHVLRDIKTACVNFVWNNGAHVVKYNTIIDQKCTGGLQLPDIESKMDAFRLKFLASMNLSEEILFLSLPENLKCIPNVYKEILKGFDLIRDDIEFDLSTENIYDQTLFCNPNVLYNGKTVIWYDFINVGIVQVKDICYEGFFTGNGYS</sequence>
<keyword evidence="2" id="KW-1185">Reference proteome</keyword>
<evidence type="ECO:0000313" key="2">
    <source>
        <dbReference type="Proteomes" id="UP000507470"/>
    </source>
</evidence>
<protein>
    <submittedName>
        <fullName evidence="1">Uncharacterized protein</fullName>
    </submittedName>
</protein>
<dbReference type="OrthoDB" id="6159741at2759"/>